<gene>
    <name evidence="5" type="ORF">EH55_13475</name>
</gene>
<protein>
    <submittedName>
        <fullName evidence="5">Flavin reductase</fullName>
    </submittedName>
</protein>
<dbReference type="EMBL" id="JMKI01000008">
    <property type="protein sequence ID" value="KEJ93000.1"/>
    <property type="molecule type" value="Genomic_DNA"/>
</dbReference>
<evidence type="ECO:0000259" key="4">
    <source>
        <dbReference type="SMART" id="SM00903"/>
    </source>
</evidence>
<evidence type="ECO:0000313" key="6">
    <source>
        <dbReference type="Proteomes" id="UP000027665"/>
    </source>
</evidence>
<dbReference type="InterPro" id="IPR012349">
    <property type="entry name" value="Split_barrel_FMN-bd"/>
</dbReference>
<dbReference type="GeneID" id="90982901"/>
<comment type="similarity">
    <text evidence="3">Belongs to the flavoredoxin family.</text>
</comment>
<comment type="caution">
    <text evidence="5">The sequence shown here is derived from an EMBL/GenBank/DDBJ whole genome shotgun (WGS) entry which is preliminary data.</text>
</comment>
<dbReference type="Proteomes" id="UP000027665">
    <property type="component" value="Unassembled WGS sequence"/>
</dbReference>
<proteinExistence type="inferred from homology"/>
<dbReference type="OrthoDB" id="9799749at2"/>
<sequence length="174" mass="19157">MANIDMKAMFSLTYGMYVVSTNLDGRLNGQIANTVMQITSEPLCVATCLNKANLTTELISKSGVFSVSVLERDVPMTFIGQFGFKSGRDIDKFANVKYRMSEGGTPLVEDWCAAAFDAKVVRTVDMPSHILFVGEVRESVFFKEAPLLTYGEYHSIKKGKSPKTAPTFGFNALK</sequence>
<keyword evidence="2" id="KW-0285">Flavoprotein</keyword>
<accession>A0A073ITX5</accession>
<dbReference type="eggNOG" id="COG1853">
    <property type="taxonomic scope" value="Bacteria"/>
</dbReference>
<dbReference type="SUPFAM" id="SSF50475">
    <property type="entry name" value="FMN-binding split barrel"/>
    <property type="match status" value="1"/>
</dbReference>
<reference evidence="5 6" key="1">
    <citation type="submission" date="2014-04" db="EMBL/GenBank/DDBJ databases">
        <title>Draft Genome Sequence of Synergistes jonesii.</title>
        <authorList>
            <person name="Coil D.A."/>
            <person name="Eisen J.A."/>
            <person name="Holland-Moritz H.E."/>
        </authorList>
    </citation>
    <scope>NUCLEOTIDE SEQUENCE [LARGE SCALE GENOMIC DNA]</scope>
    <source>
        <strain evidence="5 6">78-1</strain>
    </source>
</reference>
<evidence type="ECO:0000256" key="3">
    <source>
        <dbReference type="ARBA" id="ARBA00038054"/>
    </source>
</evidence>
<dbReference type="PANTHER" id="PTHR43567">
    <property type="entry name" value="FLAVOREDOXIN-RELATED-RELATED"/>
    <property type="match status" value="1"/>
</dbReference>
<dbReference type="SMART" id="SM00903">
    <property type="entry name" value="Flavin_Reduct"/>
    <property type="match status" value="1"/>
</dbReference>
<dbReference type="Gene3D" id="2.30.110.10">
    <property type="entry name" value="Electron Transport, Fmn-binding Protein, Chain A"/>
    <property type="match status" value="1"/>
</dbReference>
<dbReference type="Pfam" id="PF01613">
    <property type="entry name" value="Flavin_Reduct"/>
    <property type="match status" value="1"/>
</dbReference>
<dbReference type="STRING" id="2754.EH55_13475"/>
<evidence type="ECO:0000313" key="5">
    <source>
        <dbReference type="EMBL" id="KEJ93000.1"/>
    </source>
</evidence>
<keyword evidence="6" id="KW-1185">Reference proteome</keyword>
<evidence type="ECO:0000256" key="2">
    <source>
        <dbReference type="ARBA" id="ARBA00022630"/>
    </source>
</evidence>
<dbReference type="InterPro" id="IPR052174">
    <property type="entry name" value="Flavoredoxin"/>
</dbReference>
<comment type="cofactor">
    <cofactor evidence="1">
        <name>FMN</name>
        <dbReference type="ChEBI" id="CHEBI:58210"/>
    </cofactor>
</comment>
<feature type="domain" description="Flavin reductase like" evidence="4">
    <location>
        <begin position="9"/>
        <end position="155"/>
    </location>
</feature>
<evidence type="ECO:0000256" key="1">
    <source>
        <dbReference type="ARBA" id="ARBA00001917"/>
    </source>
</evidence>
<organism evidence="5 6">
    <name type="scientific">Synergistes jonesii</name>
    <dbReference type="NCBI Taxonomy" id="2754"/>
    <lineage>
        <taxon>Bacteria</taxon>
        <taxon>Thermotogati</taxon>
        <taxon>Synergistota</taxon>
        <taxon>Synergistia</taxon>
        <taxon>Synergistales</taxon>
        <taxon>Synergistaceae</taxon>
        <taxon>Synergistes</taxon>
    </lineage>
</organism>
<dbReference type="InterPro" id="IPR002563">
    <property type="entry name" value="Flavin_Rdtase-like_dom"/>
</dbReference>
<dbReference type="GO" id="GO:0010181">
    <property type="term" value="F:FMN binding"/>
    <property type="evidence" value="ECO:0007669"/>
    <property type="project" value="InterPro"/>
</dbReference>
<dbReference type="GO" id="GO:0016646">
    <property type="term" value="F:oxidoreductase activity, acting on the CH-NH group of donors, NAD or NADP as acceptor"/>
    <property type="evidence" value="ECO:0007669"/>
    <property type="project" value="UniProtKB-ARBA"/>
</dbReference>
<dbReference type="PANTHER" id="PTHR43567:SF1">
    <property type="entry name" value="FLAVOREDOXIN"/>
    <property type="match status" value="1"/>
</dbReference>
<dbReference type="PATRIC" id="fig|2754.20.peg.1795"/>
<dbReference type="RefSeq" id="WP_037974674.1">
    <property type="nucleotide sequence ID" value="NZ_CALIAO010000009.1"/>
</dbReference>
<dbReference type="AlphaFoldDB" id="A0A073ITX5"/>
<name>A0A073ITX5_9BACT</name>